<dbReference type="Proteomes" id="UP000221852">
    <property type="component" value="Unassembled WGS sequence"/>
</dbReference>
<name>A0A2C6CBC5_FUSNP</name>
<reference evidence="9 10" key="1">
    <citation type="submission" date="2017-06" db="EMBL/GenBank/DDBJ databases">
        <title>Draft genome sequence of Fusobacterium nucleatum subsp. polymorphum KCOM 1330 (=ChDC F330).</title>
        <authorList>
            <person name="Kook J.-K."/>
            <person name="Park S.-N."/>
            <person name="Lim Y.K."/>
            <person name="Roh H."/>
        </authorList>
    </citation>
    <scope>NUCLEOTIDE SEQUENCE [LARGE SCALE GENOMIC DNA]</scope>
    <source>
        <strain evidence="10">KCOM 1330 (ChDC F330)</strain>
    </source>
</reference>
<feature type="transmembrane region" description="Helical" evidence="8">
    <location>
        <begin position="163"/>
        <end position="186"/>
    </location>
</feature>
<gene>
    <name evidence="9" type="ORF">CBG59_06550</name>
</gene>
<feature type="transmembrane region" description="Helical" evidence="8">
    <location>
        <begin position="20"/>
        <end position="38"/>
    </location>
</feature>
<evidence type="ECO:0000256" key="4">
    <source>
        <dbReference type="ARBA" id="ARBA00022967"/>
    </source>
</evidence>
<dbReference type="PANTHER" id="PTHR35806">
    <property type="entry name" value="OXALOACETATE DECARBOXYLASE BETA CHAIN 2"/>
    <property type="match status" value="1"/>
</dbReference>
<organism evidence="9 10">
    <name type="scientific">Fusobacterium nucleatum subsp. polymorphum</name>
    <name type="common">Fusobacterium polymorphum</name>
    <dbReference type="NCBI Taxonomy" id="76857"/>
    <lineage>
        <taxon>Bacteria</taxon>
        <taxon>Fusobacteriati</taxon>
        <taxon>Fusobacteriota</taxon>
        <taxon>Fusobacteriia</taxon>
        <taxon>Fusobacteriales</taxon>
        <taxon>Fusobacteriaceae</taxon>
        <taxon>Fusobacterium</taxon>
    </lineage>
</organism>
<evidence type="ECO:0000256" key="3">
    <source>
        <dbReference type="ARBA" id="ARBA00022692"/>
    </source>
</evidence>
<keyword evidence="2 7" id="KW-1003">Cell membrane</keyword>
<dbReference type="EMBL" id="NIRQ01000001">
    <property type="protein sequence ID" value="PHI13372.1"/>
    <property type="molecule type" value="Genomic_DNA"/>
</dbReference>
<feature type="transmembrane region" description="Helical" evidence="8">
    <location>
        <begin position="283"/>
        <end position="306"/>
    </location>
</feature>
<evidence type="ECO:0000256" key="5">
    <source>
        <dbReference type="ARBA" id="ARBA00022989"/>
    </source>
</evidence>
<evidence type="ECO:0000256" key="1">
    <source>
        <dbReference type="ARBA" id="ARBA00004651"/>
    </source>
</evidence>
<sequence length="375" mass="39374">MNFFNVIAELLEALGFAALTWQNIAMILVSFVLFYLAIVKKFEPLLLLPISFGMFLVNLPLAGLMDEGGVIHIMSYGVKSNLFPCLVFMGVGAMTDFSPLIANPISLILGAAAQLGIYVAFIFATQIGFTPAEAAAIGIIGGADGPTSIYIANNLAPHLLAPIAVAAYSYMALIPLIQPPIMKALTTKKERAVKMGQLRKVSKTEKIVFPIAVVLFCSLLLPSVAPLLGLLMLGNLFRESGVVQRLSDTAQNAMINIITIMLGLSVGAKADGATFLDISTIKIILMGLAAFCFSTVGGVLLGKLLYVITGGKINPLIGSAGVSAVPMAARVSQTVGAKENPTNFLLMHAMGPNVAGVIGSAVAAGFFMMIFKGTM</sequence>
<dbReference type="Pfam" id="PF03977">
    <property type="entry name" value="OAD_beta"/>
    <property type="match status" value="1"/>
</dbReference>
<feature type="transmembrane region" description="Helical" evidence="8">
    <location>
        <begin position="45"/>
        <end position="65"/>
    </location>
</feature>
<dbReference type="NCBIfam" id="TIGR01109">
    <property type="entry name" value="Na_pump_decarbB"/>
    <property type="match status" value="1"/>
</dbReference>
<feature type="transmembrane region" description="Helical" evidence="8">
    <location>
        <begin position="105"/>
        <end position="124"/>
    </location>
</feature>
<keyword evidence="5 8" id="KW-1133">Transmembrane helix</keyword>
<feature type="transmembrane region" description="Helical" evidence="8">
    <location>
        <begin position="207"/>
        <end position="233"/>
    </location>
</feature>
<dbReference type="GO" id="GO:0006814">
    <property type="term" value="P:sodium ion transport"/>
    <property type="evidence" value="ECO:0007669"/>
    <property type="project" value="UniProtKB-UniRule"/>
</dbReference>
<evidence type="ECO:0000313" key="9">
    <source>
        <dbReference type="EMBL" id="PHI13372.1"/>
    </source>
</evidence>
<protein>
    <submittedName>
        <fullName evidence="9">Glutaconyl-CoA decarboxylase subunit beta</fullName>
    </submittedName>
</protein>
<evidence type="ECO:0000256" key="8">
    <source>
        <dbReference type="SAM" id="Phobius"/>
    </source>
</evidence>
<keyword evidence="3 8" id="KW-0812">Transmembrane</keyword>
<dbReference type="PIRSF" id="PIRSF015658">
    <property type="entry name" value="MmdB_OadB"/>
    <property type="match status" value="1"/>
</dbReference>
<dbReference type="AlphaFoldDB" id="A0A2C6CBC5"/>
<accession>A0A2C6CBC5</accession>
<dbReference type="InterPro" id="IPR005661">
    <property type="entry name" value="OadB_MmdB"/>
</dbReference>
<dbReference type="GO" id="GO:0005886">
    <property type="term" value="C:plasma membrane"/>
    <property type="evidence" value="ECO:0007669"/>
    <property type="project" value="UniProtKB-SubCell"/>
</dbReference>
<evidence type="ECO:0000256" key="2">
    <source>
        <dbReference type="ARBA" id="ARBA00022475"/>
    </source>
</evidence>
<dbReference type="GO" id="GO:0016829">
    <property type="term" value="F:lyase activity"/>
    <property type="evidence" value="ECO:0007669"/>
    <property type="project" value="InterPro"/>
</dbReference>
<keyword evidence="7" id="KW-0915">Sodium</keyword>
<keyword evidence="7" id="KW-0813">Transport</keyword>
<evidence type="ECO:0000256" key="7">
    <source>
        <dbReference type="PIRNR" id="PIRNR015658"/>
    </source>
</evidence>
<feature type="transmembrane region" description="Helical" evidence="8">
    <location>
        <begin position="350"/>
        <end position="371"/>
    </location>
</feature>
<feature type="transmembrane region" description="Helical" evidence="8">
    <location>
        <begin position="71"/>
        <end position="93"/>
    </location>
</feature>
<comment type="caution">
    <text evidence="9">The sequence shown here is derived from an EMBL/GenBank/DDBJ whole genome shotgun (WGS) entry which is preliminary data.</text>
</comment>
<dbReference type="RefSeq" id="WP_098994558.1">
    <property type="nucleotide sequence ID" value="NZ_CP084159.1"/>
</dbReference>
<evidence type="ECO:0000256" key="6">
    <source>
        <dbReference type="ARBA" id="ARBA00023136"/>
    </source>
</evidence>
<keyword evidence="7" id="KW-0739">Sodium transport</keyword>
<keyword evidence="6 7" id="KW-0472">Membrane</keyword>
<keyword evidence="4" id="KW-1278">Translocase</keyword>
<evidence type="ECO:0000313" key="10">
    <source>
        <dbReference type="Proteomes" id="UP000221852"/>
    </source>
</evidence>
<comment type="subcellular location">
    <subcellularLocation>
        <location evidence="1">Cell membrane</location>
        <topology evidence="1">Multi-pass membrane protein</topology>
    </subcellularLocation>
</comment>
<dbReference type="PANTHER" id="PTHR35806:SF1">
    <property type="entry name" value="OXALOACETATE DECARBOXYLASE BETA CHAIN 2"/>
    <property type="match status" value="1"/>
</dbReference>
<proteinExistence type="predicted"/>
<feature type="transmembrane region" description="Helical" evidence="8">
    <location>
        <begin position="253"/>
        <end position="271"/>
    </location>
</feature>
<keyword evidence="7" id="KW-0406">Ion transport</keyword>